<dbReference type="InterPro" id="IPR001810">
    <property type="entry name" value="F-box_dom"/>
</dbReference>
<name>A0A5C3L1J2_COPMA</name>
<accession>A0A5C3L1J2</accession>
<evidence type="ECO:0000313" key="2">
    <source>
        <dbReference type="EMBL" id="TFK26824.1"/>
    </source>
</evidence>
<gene>
    <name evidence="2" type="ORF">FA15DRAFT_546492</name>
</gene>
<feature type="non-terminal residue" evidence="2">
    <location>
        <position position="55"/>
    </location>
</feature>
<feature type="domain" description="F-box" evidence="1">
    <location>
        <begin position="5"/>
        <end position="55"/>
    </location>
</feature>
<evidence type="ECO:0000259" key="1">
    <source>
        <dbReference type="Pfam" id="PF12937"/>
    </source>
</evidence>
<proteinExistence type="predicted"/>
<dbReference type="Proteomes" id="UP000307440">
    <property type="component" value="Unassembled WGS sequence"/>
</dbReference>
<dbReference type="Pfam" id="PF12937">
    <property type="entry name" value="F-box-like"/>
    <property type="match status" value="1"/>
</dbReference>
<dbReference type="AlphaFoldDB" id="A0A5C3L1J2"/>
<dbReference type="OrthoDB" id="3229088at2759"/>
<feature type="non-terminal residue" evidence="2">
    <location>
        <position position="1"/>
    </location>
</feature>
<reference evidence="2 3" key="1">
    <citation type="journal article" date="2019" name="Nat. Ecol. Evol.">
        <title>Megaphylogeny resolves global patterns of mushroom evolution.</title>
        <authorList>
            <person name="Varga T."/>
            <person name="Krizsan K."/>
            <person name="Foldi C."/>
            <person name="Dima B."/>
            <person name="Sanchez-Garcia M."/>
            <person name="Sanchez-Ramirez S."/>
            <person name="Szollosi G.J."/>
            <person name="Szarkandi J.G."/>
            <person name="Papp V."/>
            <person name="Albert L."/>
            <person name="Andreopoulos W."/>
            <person name="Angelini C."/>
            <person name="Antonin V."/>
            <person name="Barry K.W."/>
            <person name="Bougher N.L."/>
            <person name="Buchanan P."/>
            <person name="Buyck B."/>
            <person name="Bense V."/>
            <person name="Catcheside P."/>
            <person name="Chovatia M."/>
            <person name="Cooper J."/>
            <person name="Damon W."/>
            <person name="Desjardin D."/>
            <person name="Finy P."/>
            <person name="Geml J."/>
            <person name="Haridas S."/>
            <person name="Hughes K."/>
            <person name="Justo A."/>
            <person name="Karasinski D."/>
            <person name="Kautmanova I."/>
            <person name="Kiss B."/>
            <person name="Kocsube S."/>
            <person name="Kotiranta H."/>
            <person name="LaButti K.M."/>
            <person name="Lechner B.E."/>
            <person name="Liimatainen K."/>
            <person name="Lipzen A."/>
            <person name="Lukacs Z."/>
            <person name="Mihaltcheva S."/>
            <person name="Morgado L.N."/>
            <person name="Niskanen T."/>
            <person name="Noordeloos M.E."/>
            <person name="Ohm R.A."/>
            <person name="Ortiz-Santana B."/>
            <person name="Ovrebo C."/>
            <person name="Racz N."/>
            <person name="Riley R."/>
            <person name="Savchenko A."/>
            <person name="Shiryaev A."/>
            <person name="Soop K."/>
            <person name="Spirin V."/>
            <person name="Szebenyi C."/>
            <person name="Tomsovsky M."/>
            <person name="Tulloss R.E."/>
            <person name="Uehling J."/>
            <person name="Grigoriev I.V."/>
            <person name="Vagvolgyi C."/>
            <person name="Papp T."/>
            <person name="Martin F.M."/>
            <person name="Miettinen O."/>
            <person name="Hibbett D.S."/>
            <person name="Nagy L.G."/>
        </authorList>
    </citation>
    <scope>NUCLEOTIDE SEQUENCE [LARGE SCALE GENOMIC DNA]</scope>
    <source>
        <strain evidence="2 3">CBS 121175</strain>
    </source>
</reference>
<evidence type="ECO:0000313" key="3">
    <source>
        <dbReference type="Proteomes" id="UP000307440"/>
    </source>
</evidence>
<protein>
    <recommendedName>
        <fullName evidence="1">F-box domain-containing protein</fullName>
    </recommendedName>
</protein>
<sequence length="55" mass="6284">IAPLRRLPPELIAEIFKACLPEDGILDQAARSQFMQLRCVSRLWRVVAFSATSLW</sequence>
<organism evidence="2 3">
    <name type="scientific">Coprinopsis marcescibilis</name>
    <name type="common">Agaric fungus</name>
    <name type="synonym">Psathyrella marcescibilis</name>
    <dbReference type="NCBI Taxonomy" id="230819"/>
    <lineage>
        <taxon>Eukaryota</taxon>
        <taxon>Fungi</taxon>
        <taxon>Dikarya</taxon>
        <taxon>Basidiomycota</taxon>
        <taxon>Agaricomycotina</taxon>
        <taxon>Agaricomycetes</taxon>
        <taxon>Agaricomycetidae</taxon>
        <taxon>Agaricales</taxon>
        <taxon>Agaricineae</taxon>
        <taxon>Psathyrellaceae</taxon>
        <taxon>Coprinopsis</taxon>
    </lineage>
</organism>
<keyword evidence="3" id="KW-1185">Reference proteome</keyword>
<dbReference type="EMBL" id="ML210170">
    <property type="protein sequence ID" value="TFK26824.1"/>
    <property type="molecule type" value="Genomic_DNA"/>
</dbReference>
<dbReference type="Gene3D" id="1.20.1280.50">
    <property type="match status" value="1"/>
</dbReference>